<dbReference type="Proteomes" id="UP000275368">
    <property type="component" value="Chromosome"/>
</dbReference>
<dbReference type="Gene3D" id="3.20.20.150">
    <property type="entry name" value="Divalent-metal-dependent TIM barrel enzymes"/>
    <property type="match status" value="1"/>
</dbReference>
<dbReference type="AlphaFoldDB" id="A0A3G9IS74"/>
<dbReference type="InterPro" id="IPR036237">
    <property type="entry name" value="Xyl_isomerase-like_sf"/>
</dbReference>
<accession>A0A3G9IS74</accession>
<evidence type="ECO:0000313" key="2">
    <source>
        <dbReference type="Proteomes" id="UP000275368"/>
    </source>
</evidence>
<dbReference type="SUPFAM" id="SSF51658">
    <property type="entry name" value="Xylose isomerase-like"/>
    <property type="match status" value="1"/>
</dbReference>
<sequence length="139" mass="15851">MKQKLGIGLQLYTLRDEMLQDMASVLQQVAEMGYEGVEFAGYYGYRPEQLKSFLSELSLKAIGSHVNMERLQNHLEEEIEMNVAIGSQYVILPGLNQDQRHALPETLVKPEQALVVTQILEAIYESSRTGKAIYFENRK</sequence>
<evidence type="ECO:0000313" key="1">
    <source>
        <dbReference type="EMBL" id="BBH18805.1"/>
    </source>
</evidence>
<keyword evidence="2" id="KW-1185">Reference proteome</keyword>
<dbReference type="OrthoDB" id="9798407at2"/>
<organism evidence="1 2">
    <name type="scientific">Paenibacillus baekrokdamisoli</name>
    <dbReference type="NCBI Taxonomy" id="1712516"/>
    <lineage>
        <taxon>Bacteria</taxon>
        <taxon>Bacillati</taxon>
        <taxon>Bacillota</taxon>
        <taxon>Bacilli</taxon>
        <taxon>Bacillales</taxon>
        <taxon>Paenibacillaceae</taxon>
        <taxon>Paenibacillus</taxon>
    </lineage>
</organism>
<proteinExistence type="predicted"/>
<dbReference type="RefSeq" id="WP_125653252.1">
    <property type="nucleotide sequence ID" value="NZ_AP019308.1"/>
</dbReference>
<name>A0A3G9IS74_9BACL</name>
<gene>
    <name evidence="1" type="ORF">Back11_01500</name>
</gene>
<dbReference type="KEGG" id="pbk:Back11_01500"/>
<reference evidence="1 2" key="1">
    <citation type="submission" date="2018-11" db="EMBL/GenBank/DDBJ databases">
        <title>Complete genome sequence of Paenibacillus baekrokdamisoli strain KCTC 33723.</title>
        <authorList>
            <person name="Kang S.W."/>
            <person name="Lee K.C."/>
            <person name="Kim K.K."/>
            <person name="Kim J.S."/>
            <person name="Kim D.S."/>
            <person name="Ko S.H."/>
            <person name="Yang S.H."/>
            <person name="Lee J.S."/>
        </authorList>
    </citation>
    <scope>NUCLEOTIDE SEQUENCE [LARGE SCALE GENOMIC DNA]</scope>
    <source>
        <strain evidence="1 2">KCTC 33723</strain>
    </source>
</reference>
<dbReference type="EMBL" id="AP019308">
    <property type="protein sequence ID" value="BBH18805.1"/>
    <property type="molecule type" value="Genomic_DNA"/>
</dbReference>
<protein>
    <submittedName>
        <fullName evidence="1">Uncharacterized protein</fullName>
    </submittedName>
</protein>